<keyword evidence="1" id="KW-0732">Signal</keyword>
<organism evidence="2 3">
    <name type="scientific">Umbelopsis ramanniana AG</name>
    <dbReference type="NCBI Taxonomy" id="1314678"/>
    <lineage>
        <taxon>Eukaryota</taxon>
        <taxon>Fungi</taxon>
        <taxon>Fungi incertae sedis</taxon>
        <taxon>Mucoromycota</taxon>
        <taxon>Mucoromycotina</taxon>
        <taxon>Umbelopsidomycetes</taxon>
        <taxon>Umbelopsidales</taxon>
        <taxon>Umbelopsidaceae</taxon>
        <taxon>Umbelopsis</taxon>
    </lineage>
</organism>
<dbReference type="EMBL" id="MU620915">
    <property type="protein sequence ID" value="KAI8580005.1"/>
    <property type="molecule type" value="Genomic_DNA"/>
</dbReference>
<evidence type="ECO:0000256" key="1">
    <source>
        <dbReference type="SAM" id="SignalP"/>
    </source>
</evidence>
<sequence length="168" mass="17977">MISRWSLLIALLLPLLALAQDGPRIVSPASNQTFGPGDSVDITFQYQNLGTGNYTVDIYAINSLSNPVPVVNITTAHDVPDGNSTGSQLEFYMNYTYSGWKIPHDTLNSTFWIVVNEHYALSVVGNVPASSVKGPALLLHNSLGVNVNPSLSFAALTITAVAMVAMLL</sequence>
<keyword evidence="3" id="KW-1185">Reference proteome</keyword>
<protein>
    <submittedName>
        <fullName evidence="2">Uncharacterized protein</fullName>
    </submittedName>
</protein>
<evidence type="ECO:0000313" key="3">
    <source>
        <dbReference type="Proteomes" id="UP001206595"/>
    </source>
</evidence>
<reference evidence="2" key="1">
    <citation type="submission" date="2021-06" db="EMBL/GenBank/DDBJ databases">
        <authorList>
            <consortium name="DOE Joint Genome Institute"/>
            <person name="Mondo S.J."/>
            <person name="Amses K.R."/>
            <person name="Simmons D.R."/>
            <person name="Longcore J.E."/>
            <person name="Seto K."/>
            <person name="Alves G.H."/>
            <person name="Bonds A.E."/>
            <person name="Quandt C.A."/>
            <person name="Davis W.J."/>
            <person name="Chang Y."/>
            <person name="Letcher P.M."/>
            <person name="Powell M.J."/>
            <person name="Kuo A."/>
            <person name="Labutti K."/>
            <person name="Pangilinan J."/>
            <person name="Andreopoulos W."/>
            <person name="Tritt A."/>
            <person name="Riley R."/>
            <person name="Hundley H."/>
            <person name="Johnson J."/>
            <person name="Lipzen A."/>
            <person name="Barry K."/>
            <person name="Berbee M.L."/>
            <person name="Buchler N.E."/>
            <person name="Grigoriev I.V."/>
            <person name="Spatafora J.W."/>
            <person name="Stajich J.E."/>
            <person name="James T.Y."/>
        </authorList>
    </citation>
    <scope>NUCLEOTIDE SEQUENCE</scope>
    <source>
        <strain evidence="2">AG</strain>
    </source>
</reference>
<feature type="signal peptide" evidence="1">
    <location>
        <begin position="1"/>
        <end position="19"/>
    </location>
</feature>
<gene>
    <name evidence="2" type="ORF">K450DRAFT_238886</name>
</gene>
<dbReference type="RefSeq" id="XP_051445009.1">
    <property type="nucleotide sequence ID" value="XM_051588677.1"/>
</dbReference>
<comment type="caution">
    <text evidence="2">The sequence shown here is derived from an EMBL/GenBank/DDBJ whole genome shotgun (WGS) entry which is preliminary data.</text>
</comment>
<accession>A0AAD5HD80</accession>
<feature type="chain" id="PRO_5042124789" evidence="1">
    <location>
        <begin position="20"/>
        <end position="168"/>
    </location>
</feature>
<proteinExistence type="predicted"/>
<dbReference type="Proteomes" id="UP001206595">
    <property type="component" value="Unassembled WGS sequence"/>
</dbReference>
<dbReference type="PROSITE" id="PS00221">
    <property type="entry name" value="MIP"/>
    <property type="match status" value="1"/>
</dbReference>
<reference evidence="2" key="2">
    <citation type="journal article" date="2022" name="Proc. Natl. Acad. Sci. U.S.A.">
        <title>Diploid-dominant life cycles characterize the early evolution of Fungi.</title>
        <authorList>
            <person name="Amses K.R."/>
            <person name="Simmons D.R."/>
            <person name="Longcore J.E."/>
            <person name="Mondo S.J."/>
            <person name="Seto K."/>
            <person name="Jeronimo G.H."/>
            <person name="Bonds A.E."/>
            <person name="Quandt C.A."/>
            <person name="Davis W.J."/>
            <person name="Chang Y."/>
            <person name="Federici B.A."/>
            <person name="Kuo A."/>
            <person name="LaButti K."/>
            <person name="Pangilinan J."/>
            <person name="Andreopoulos W."/>
            <person name="Tritt A."/>
            <person name="Riley R."/>
            <person name="Hundley H."/>
            <person name="Johnson J."/>
            <person name="Lipzen A."/>
            <person name="Barry K."/>
            <person name="Lang B.F."/>
            <person name="Cuomo C.A."/>
            <person name="Buchler N.E."/>
            <person name="Grigoriev I.V."/>
            <person name="Spatafora J.W."/>
            <person name="Stajich J.E."/>
            <person name="James T.Y."/>
        </authorList>
    </citation>
    <scope>NUCLEOTIDE SEQUENCE</scope>
    <source>
        <strain evidence="2">AG</strain>
    </source>
</reference>
<dbReference type="InterPro" id="IPR022357">
    <property type="entry name" value="MIP_CS"/>
</dbReference>
<dbReference type="AlphaFoldDB" id="A0AAD5HD80"/>
<evidence type="ECO:0000313" key="2">
    <source>
        <dbReference type="EMBL" id="KAI8580005.1"/>
    </source>
</evidence>
<name>A0AAD5HD80_UMBRA</name>
<dbReference type="GeneID" id="75914022"/>